<dbReference type="Pfam" id="PF13568">
    <property type="entry name" value="OMP_b-brl_2"/>
    <property type="match status" value="1"/>
</dbReference>
<accession>A0ABS3SYG8</accession>
<evidence type="ECO:0000259" key="1">
    <source>
        <dbReference type="Pfam" id="PF13568"/>
    </source>
</evidence>
<proteinExistence type="predicted"/>
<reference evidence="2 3" key="1">
    <citation type="submission" date="2021-03" db="EMBL/GenBank/DDBJ databases">
        <title>Winogradskyella sp. nov., isolated from costal sediment.</title>
        <authorList>
            <person name="Gao C."/>
        </authorList>
    </citation>
    <scope>NUCLEOTIDE SEQUENCE [LARGE SCALE GENOMIC DNA]</scope>
    <source>
        <strain evidence="2 3">DF17</strain>
    </source>
</reference>
<dbReference type="SUPFAM" id="SSF103515">
    <property type="entry name" value="Autotransporter"/>
    <property type="match status" value="1"/>
</dbReference>
<evidence type="ECO:0000313" key="3">
    <source>
        <dbReference type="Proteomes" id="UP000676776"/>
    </source>
</evidence>
<dbReference type="Proteomes" id="UP000676776">
    <property type="component" value="Unassembled WGS sequence"/>
</dbReference>
<dbReference type="InterPro" id="IPR036709">
    <property type="entry name" value="Autotransporte_beta_dom_sf"/>
</dbReference>
<dbReference type="InterPro" id="IPR025665">
    <property type="entry name" value="Beta-barrel_OMP_2"/>
</dbReference>
<name>A0ABS3SYG8_9FLAO</name>
<dbReference type="EMBL" id="JAGEVF010000001">
    <property type="protein sequence ID" value="MBO3115514.1"/>
    <property type="molecule type" value="Genomic_DNA"/>
</dbReference>
<evidence type="ECO:0000313" key="2">
    <source>
        <dbReference type="EMBL" id="MBO3115514.1"/>
    </source>
</evidence>
<gene>
    <name evidence="2" type="ORF">J4050_02075</name>
</gene>
<keyword evidence="3" id="KW-1185">Reference proteome</keyword>
<organism evidence="2 3">
    <name type="scientific">Winogradskyella pelagia</name>
    <dbReference type="NCBI Taxonomy" id="2819984"/>
    <lineage>
        <taxon>Bacteria</taxon>
        <taxon>Pseudomonadati</taxon>
        <taxon>Bacteroidota</taxon>
        <taxon>Flavobacteriia</taxon>
        <taxon>Flavobacteriales</taxon>
        <taxon>Flavobacteriaceae</taxon>
        <taxon>Winogradskyella</taxon>
    </lineage>
</organism>
<sequence length="215" mass="24268">MFGDKLNSDGLEFGLEGGFNFSDINTLEANRRLASLNLGFYFDFRLKNQWNIYTGVLVKARLGDDRLSENDLAFLGITPKQENGDYTQRISYFVVPVLLKYNFKNRIYLEAGPQFGLMYDAFVEFNADNSSTETRIRDFNKDNINKIDTGLTIGTGYKLRATDGMTIGIKYYHGLTNVYKNVSGTNNNSIFLKLNIPIGANKAKKSKDKSEGVTK</sequence>
<comment type="caution">
    <text evidence="2">The sequence shown here is derived from an EMBL/GenBank/DDBJ whole genome shotgun (WGS) entry which is preliminary data.</text>
</comment>
<feature type="domain" description="Outer membrane protein beta-barrel" evidence="1">
    <location>
        <begin position="10"/>
        <end position="179"/>
    </location>
</feature>
<protein>
    <submittedName>
        <fullName evidence="2">PorT family protein</fullName>
    </submittedName>
</protein>